<keyword evidence="2 6" id="KW-0808">Transferase</keyword>
<sequence length="336" mass="37503">MPLMNMSNLPQSEQKWTTSAAGLPSNSDEASAAFALVDEFLRTEIEARALSFALGHGLIDFFFMSARDAEELASFQEMDRRGFKLVLDLLISANVLERDGDLIDLSARFRSVLAYRDLLEAKMWFAALVAPDVHQLFDMLLTDVPAFMRQAGVFELFRYDLCLDVTEANIEATSRWVSYTTILTAHEAPACVERLRDLNPTRMLDVGGNSGEFARRTVSFVAGLQATVFDLPVVCELGQRHVAKFAEADRVHFIPGDLRNDVLPRGFDLISFKSMLHDWPDDYALSFLQKAFVALDPGGSLLIFERAEIGVTGEGMPYSMVANLVFCLFSLRPALH</sequence>
<evidence type="ECO:0000259" key="5">
    <source>
        <dbReference type="Pfam" id="PF00891"/>
    </source>
</evidence>
<keyword evidence="7" id="KW-1185">Reference proteome</keyword>
<dbReference type="PANTHER" id="PTHR43712">
    <property type="entry name" value="PUTATIVE (AFU_ORTHOLOGUE AFUA_4G14580)-RELATED"/>
    <property type="match status" value="1"/>
</dbReference>
<reference evidence="6 7" key="2">
    <citation type="submission" date="2020-03" db="EMBL/GenBank/DDBJ databases">
        <title>Devosia chinhatensis sp. nov., isolated from a hexachlorocyclohexane (HCH) dump site in India.</title>
        <authorList>
            <person name="Kumar M."/>
            <person name="Lal R."/>
        </authorList>
    </citation>
    <scope>NUCLEOTIDE SEQUENCE [LARGE SCALE GENOMIC DNA]</scope>
    <source>
        <strain evidence="6 7">H239</strain>
    </source>
</reference>
<dbReference type="InterPro" id="IPR029063">
    <property type="entry name" value="SAM-dependent_MTases_sf"/>
</dbReference>
<evidence type="ECO:0000313" key="6">
    <source>
        <dbReference type="EMBL" id="NGP18566.1"/>
    </source>
</evidence>
<organism evidence="6 7">
    <name type="scientific">Devosia aurantiaca</name>
    <dbReference type="NCBI Taxonomy" id="2714858"/>
    <lineage>
        <taxon>Bacteria</taxon>
        <taxon>Pseudomonadati</taxon>
        <taxon>Pseudomonadota</taxon>
        <taxon>Alphaproteobacteria</taxon>
        <taxon>Hyphomicrobiales</taxon>
        <taxon>Devosiaceae</taxon>
        <taxon>Devosia</taxon>
    </lineage>
</organism>
<dbReference type="Proteomes" id="UP000474802">
    <property type="component" value="Unassembled WGS sequence"/>
</dbReference>
<dbReference type="GO" id="GO:0032259">
    <property type="term" value="P:methylation"/>
    <property type="evidence" value="ECO:0007669"/>
    <property type="project" value="UniProtKB-KW"/>
</dbReference>
<gene>
    <name evidence="6" type="ORF">G5575_13720</name>
</gene>
<name>A0A6M1SPS7_9HYPH</name>
<evidence type="ECO:0000256" key="1">
    <source>
        <dbReference type="ARBA" id="ARBA00022603"/>
    </source>
</evidence>
<dbReference type="AlphaFoldDB" id="A0A6M1SPS7"/>
<dbReference type="EMBL" id="JAALFG010000003">
    <property type="protein sequence ID" value="NGP18566.1"/>
    <property type="molecule type" value="Genomic_DNA"/>
</dbReference>
<keyword evidence="3" id="KW-0949">S-adenosyl-L-methionine</keyword>
<reference evidence="6 7" key="1">
    <citation type="submission" date="2020-02" db="EMBL/GenBank/DDBJ databases">
        <authorList>
            <person name="Khan S.A."/>
            <person name="Jeon C.O."/>
            <person name="Chun B.H."/>
        </authorList>
    </citation>
    <scope>NUCLEOTIDE SEQUENCE [LARGE SCALE GENOMIC DNA]</scope>
    <source>
        <strain evidence="6 7">H239</strain>
    </source>
</reference>
<comment type="caution">
    <text evidence="6">The sequence shown here is derived from an EMBL/GenBank/DDBJ whole genome shotgun (WGS) entry which is preliminary data.</text>
</comment>
<dbReference type="InterPro" id="IPR001077">
    <property type="entry name" value="COMT_C"/>
</dbReference>
<dbReference type="Pfam" id="PF00891">
    <property type="entry name" value="Methyltransf_2"/>
    <property type="match status" value="1"/>
</dbReference>
<accession>A0A6M1SPS7</accession>
<dbReference type="Gene3D" id="3.40.50.150">
    <property type="entry name" value="Vaccinia Virus protein VP39"/>
    <property type="match status" value="1"/>
</dbReference>
<feature type="region of interest" description="Disordered" evidence="4">
    <location>
        <begin position="1"/>
        <end position="24"/>
    </location>
</feature>
<protein>
    <submittedName>
        <fullName evidence="6">Methyltransferase type 12</fullName>
    </submittedName>
</protein>
<dbReference type="PANTHER" id="PTHR43712:SF2">
    <property type="entry name" value="O-METHYLTRANSFERASE CICE"/>
    <property type="match status" value="1"/>
</dbReference>
<evidence type="ECO:0000256" key="2">
    <source>
        <dbReference type="ARBA" id="ARBA00022679"/>
    </source>
</evidence>
<proteinExistence type="predicted"/>
<evidence type="ECO:0000313" key="7">
    <source>
        <dbReference type="Proteomes" id="UP000474802"/>
    </source>
</evidence>
<evidence type="ECO:0000256" key="3">
    <source>
        <dbReference type="ARBA" id="ARBA00022691"/>
    </source>
</evidence>
<feature type="domain" description="O-methyltransferase C-terminal" evidence="5">
    <location>
        <begin position="201"/>
        <end position="320"/>
    </location>
</feature>
<dbReference type="PROSITE" id="PS51683">
    <property type="entry name" value="SAM_OMT_II"/>
    <property type="match status" value="1"/>
</dbReference>
<dbReference type="SUPFAM" id="SSF53335">
    <property type="entry name" value="S-adenosyl-L-methionine-dependent methyltransferases"/>
    <property type="match status" value="1"/>
</dbReference>
<evidence type="ECO:0000256" key="4">
    <source>
        <dbReference type="SAM" id="MobiDB-lite"/>
    </source>
</evidence>
<dbReference type="InterPro" id="IPR016461">
    <property type="entry name" value="COMT-like"/>
</dbReference>
<dbReference type="GO" id="GO:0008171">
    <property type="term" value="F:O-methyltransferase activity"/>
    <property type="evidence" value="ECO:0007669"/>
    <property type="project" value="InterPro"/>
</dbReference>
<dbReference type="CDD" id="cd02440">
    <property type="entry name" value="AdoMet_MTases"/>
    <property type="match status" value="1"/>
</dbReference>
<keyword evidence="1 6" id="KW-0489">Methyltransferase</keyword>